<dbReference type="PANTHER" id="PTHR47718:SF2">
    <property type="entry name" value="PROTEIN FAR1-RELATED SEQUENCE 5-LIKE"/>
    <property type="match status" value="1"/>
</dbReference>
<protein>
    <recommendedName>
        <fullName evidence="1">FAR1 domain-containing protein</fullName>
    </recommendedName>
</protein>
<dbReference type="Proteomes" id="UP000323000">
    <property type="component" value="Chromosome 1"/>
</dbReference>
<dbReference type="InterPro" id="IPR004330">
    <property type="entry name" value="FAR1_DNA_bnd_dom"/>
</dbReference>
<dbReference type="OrthoDB" id="1165684at2759"/>
<dbReference type="AlphaFoldDB" id="A0A5C7IXB2"/>
<dbReference type="Pfam" id="PF03101">
    <property type="entry name" value="FAR1"/>
    <property type="match status" value="1"/>
</dbReference>
<proteinExistence type="predicted"/>
<evidence type="ECO:0000259" key="1">
    <source>
        <dbReference type="Pfam" id="PF03101"/>
    </source>
</evidence>
<dbReference type="EMBL" id="VAHF01000001">
    <property type="protein sequence ID" value="TXG73554.1"/>
    <property type="molecule type" value="Genomic_DNA"/>
</dbReference>
<gene>
    <name evidence="2" type="ORF">EZV62_002133</name>
</gene>
<evidence type="ECO:0000313" key="3">
    <source>
        <dbReference type="Proteomes" id="UP000323000"/>
    </source>
</evidence>
<keyword evidence="3" id="KW-1185">Reference proteome</keyword>
<evidence type="ECO:0000313" key="2">
    <source>
        <dbReference type="EMBL" id="TXG73554.1"/>
    </source>
</evidence>
<feature type="domain" description="FAR1" evidence="1">
    <location>
        <begin position="80"/>
        <end position="169"/>
    </location>
</feature>
<accession>A0A5C7IXB2</accession>
<comment type="caution">
    <text evidence="2">The sequence shown here is derived from an EMBL/GenBank/DDBJ whole genome shotgun (WGS) entry which is preliminary data.</text>
</comment>
<name>A0A5C7IXB2_9ROSI</name>
<sequence length="522" mass="60240">MLFSDDLIKSTLSSQSPTKPASSCHCKSPETAFVVDQTSFHVLGFDFGGFLVHNYSGCLSDSSSKPRCGMEFDNEKIAYDFYNTYGRKVGFRIRRESYGKNNKTGELTSRTFVCSKHGIRSNDKRDVLTKKPRAQTRTGCDAQMSIKLNRQTNNFCVTHFVEVHNHPLIQEECTHMLPSQRKMVVSQAIEVNLAEESGITLKSSYELMERQAMSGKAPKTIFTDQDAAMAKTLSVSVLSRFMNYIEEENEFLAEWNCMLDEYGVHDNSWLKSIFELRKKWAYVYVKQAWSTGMKSTQLSESFNGSLKDYLKSDHNLPQFFMHFEKMVNDKRYKELEAEYDSCYRLVNLKIPVKMLIQARDIYTKPIFEEFQEQFVEAVELNITNCIEDNGDFMYTLTMYDAFGKDDNCKKQYMRKVSEHASNLARLVEDILHLEINGNEHVKDQESEDTNTVMECSQNDSLMKAKCLKKKETCRGRRRFKSSLEIVLAKKKKSSNSLQHCISFKLGFPFQGYEMSNVMSETP</sequence>
<organism evidence="2 3">
    <name type="scientific">Acer yangbiense</name>
    <dbReference type="NCBI Taxonomy" id="1000413"/>
    <lineage>
        <taxon>Eukaryota</taxon>
        <taxon>Viridiplantae</taxon>
        <taxon>Streptophyta</taxon>
        <taxon>Embryophyta</taxon>
        <taxon>Tracheophyta</taxon>
        <taxon>Spermatophyta</taxon>
        <taxon>Magnoliopsida</taxon>
        <taxon>eudicotyledons</taxon>
        <taxon>Gunneridae</taxon>
        <taxon>Pentapetalae</taxon>
        <taxon>rosids</taxon>
        <taxon>malvids</taxon>
        <taxon>Sapindales</taxon>
        <taxon>Sapindaceae</taxon>
        <taxon>Hippocastanoideae</taxon>
        <taxon>Acereae</taxon>
        <taxon>Acer</taxon>
    </lineage>
</organism>
<dbReference type="PANTHER" id="PTHR47718">
    <property type="entry name" value="OS01G0519700 PROTEIN"/>
    <property type="match status" value="1"/>
</dbReference>
<reference evidence="3" key="1">
    <citation type="journal article" date="2019" name="Gigascience">
        <title>De novo genome assembly of the endangered Acer yangbiense, a plant species with extremely small populations endemic to Yunnan Province, China.</title>
        <authorList>
            <person name="Yang J."/>
            <person name="Wariss H.M."/>
            <person name="Tao L."/>
            <person name="Zhang R."/>
            <person name="Yun Q."/>
            <person name="Hollingsworth P."/>
            <person name="Dao Z."/>
            <person name="Luo G."/>
            <person name="Guo H."/>
            <person name="Ma Y."/>
            <person name="Sun W."/>
        </authorList>
    </citation>
    <scope>NUCLEOTIDE SEQUENCE [LARGE SCALE GENOMIC DNA]</scope>
    <source>
        <strain evidence="3">cv. Malutang</strain>
    </source>
</reference>